<dbReference type="InterPro" id="IPR001680">
    <property type="entry name" value="WD40_rpt"/>
</dbReference>
<protein>
    <submittedName>
        <fullName evidence="6">Lethal giant larvae like, C-terminal-domain-containing protein</fullName>
    </submittedName>
</protein>
<sequence>MALFTRHTDKSIVAVSAELNDEADWQTGILRHFDYHLNVCAFAFEPVIGLLAVGTTKGLVDIHGAPGVHVRLLVNDNAKINLLQFATSLSRLLCVDEHDRLYVWDLTTPGKPRLQKIMNYRHPVTALALSPSHQHAFIALANGEVHTYDLLCSRSSPYTMPNLWRLYEEKMVARGASLSPSDPSVSHIPLDLMVHPRDLNLLFVVYGGGVVLSDLSQRNILRAYELELPPGAPGGAGYAAPDLLTSRKPSVTAFAVHPSGHILAIGHADGSIAFWALEDEDKPVLVRTLDEDDTNLVDADKLNEMLSTHHSPPAPREPIFKITWSGFPNSSDPRGGETTLTVLGGLRSDEPPGVTAYLFPPLNPGEPPSPVDPSAGLHPFFRAAIKRSLSPINVHTYITNGITQDFLLIPRDSPHFSGTWDPVSILVMSEYVGRTRAVEAYEFPPTSFTSKVASTSVLHADDVTHPLESHPTIETDPIEDLTSELADTLEFMQGTDDPRSLRLPSSLWTGANGVVDGQLIALERDAYETLVDDREISDTYELPLCGGVAWVEDFEGEMKLMKLQPRRIFMTNHRDLTIRFQDISSQLLVSSSTSPLKYSFPSPLPILTIDLTSALSDPAIVTRTSPKFIDEAQIASVHLATESLECAAVLHTGEVILYRLIHSGGLHHPEDAELVSLHHIPALPGNRFRPAFAILSGMGSATAFAISDIGFMSVAYTSGLLFIIDMRGPRVLARFTPEARSSFLSRKDHADCISSLTWTVSCTAADPTYRVLLIATLESGSSTIYTLIRSQSGSWTVKNSPESAEATSHPIPGGSIVIDGKNGNRCRANRGGLATALASSLEDTEVRKTVWISAGAKGVKCTVNITGERIERVDWGSKVGKVERVEVVHKNAAAVLVAFTDKRQVLVYSLPYLELLHTLHLEQLPTSSLVTDTTGDFIEFTRHPPSGLISKAIYGTLFDIRRSGPYAPPTVNFTDEKRVIPPQPQPVSIAPTSYFTSWIGYITSQGMTGEQVDALLAGPDRPVAQPTPKGHTSAEAASGSPGSAYGAYTAQAQGIAASAATTASNLYSRLGAALSERTEGLGQLQESFDSLEQGSRKMLAQTKSLAAQQTAKRWFGF</sequence>
<dbReference type="InterPro" id="IPR011044">
    <property type="entry name" value="Quino_amine_DH_bsu"/>
</dbReference>
<evidence type="ECO:0000313" key="6">
    <source>
        <dbReference type="EMBL" id="KAH8099770.1"/>
    </source>
</evidence>
<dbReference type="SMART" id="SM00320">
    <property type="entry name" value="WD40"/>
    <property type="match status" value="3"/>
</dbReference>
<evidence type="ECO:0000259" key="5">
    <source>
        <dbReference type="Pfam" id="PF08596"/>
    </source>
</evidence>
<evidence type="ECO:0000313" key="7">
    <source>
        <dbReference type="Proteomes" id="UP000813824"/>
    </source>
</evidence>
<evidence type="ECO:0000256" key="2">
    <source>
        <dbReference type="ARBA" id="ARBA00022483"/>
    </source>
</evidence>
<gene>
    <name evidence="6" type="ORF">BXZ70DRAFT_1025832</name>
</gene>
<comment type="caution">
    <text evidence="6">The sequence shown here is derived from an EMBL/GenBank/DDBJ whole genome shotgun (WGS) entry which is preliminary data.</text>
</comment>
<feature type="region of interest" description="Disordered" evidence="4">
    <location>
        <begin position="1018"/>
        <end position="1042"/>
    </location>
</feature>
<dbReference type="SUPFAM" id="SSF50978">
    <property type="entry name" value="WD40 repeat-like"/>
    <property type="match status" value="1"/>
</dbReference>
<evidence type="ECO:0000256" key="3">
    <source>
        <dbReference type="PROSITE-ProRule" id="PRU00221"/>
    </source>
</evidence>
<dbReference type="SUPFAM" id="SSF50969">
    <property type="entry name" value="YVTN repeat-like/Quinoprotein amine dehydrogenase"/>
    <property type="match status" value="1"/>
</dbReference>
<dbReference type="GO" id="GO:0006887">
    <property type="term" value="P:exocytosis"/>
    <property type="evidence" value="ECO:0007669"/>
    <property type="project" value="UniProtKB-KW"/>
</dbReference>
<reference evidence="6" key="1">
    <citation type="journal article" date="2021" name="New Phytol.">
        <title>Evolutionary innovations through gain and loss of genes in the ectomycorrhizal Boletales.</title>
        <authorList>
            <person name="Wu G."/>
            <person name="Miyauchi S."/>
            <person name="Morin E."/>
            <person name="Kuo A."/>
            <person name="Drula E."/>
            <person name="Varga T."/>
            <person name="Kohler A."/>
            <person name="Feng B."/>
            <person name="Cao Y."/>
            <person name="Lipzen A."/>
            <person name="Daum C."/>
            <person name="Hundley H."/>
            <person name="Pangilinan J."/>
            <person name="Johnson J."/>
            <person name="Barry K."/>
            <person name="LaButti K."/>
            <person name="Ng V."/>
            <person name="Ahrendt S."/>
            <person name="Min B."/>
            <person name="Choi I.G."/>
            <person name="Park H."/>
            <person name="Plett J.M."/>
            <person name="Magnuson J."/>
            <person name="Spatafora J.W."/>
            <person name="Nagy L.G."/>
            <person name="Henrissat B."/>
            <person name="Grigoriev I.V."/>
            <person name="Yang Z.L."/>
            <person name="Xu J."/>
            <person name="Martin F.M."/>
        </authorList>
    </citation>
    <scope>NUCLEOTIDE SEQUENCE</scope>
    <source>
        <strain evidence="6">KKN 215</strain>
    </source>
</reference>
<dbReference type="Proteomes" id="UP000813824">
    <property type="component" value="Unassembled WGS sequence"/>
</dbReference>
<proteinExistence type="inferred from homology"/>
<organism evidence="6 7">
    <name type="scientific">Cristinia sonorae</name>
    <dbReference type="NCBI Taxonomy" id="1940300"/>
    <lineage>
        <taxon>Eukaryota</taxon>
        <taxon>Fungi</taxon>
        <taxon>Dikarya</taxon>
        <taxon>Basidiomycota</taxon>
        <taxon>Agaricomycotina</taxon>
        <taxon>Agaricomycetes</taxon>
        <taxon>Agaricomycetidae</taxon>
        <taxon>Agaricales</taxon>
        <taxon>Pleurotineae</taxon>
        <taxon>Stephanosporaceae</taxon>
        <taxon>Cristinia</taxon>
    </lineage>
</organism>
<dbReference type="OrthoDB" id="19944at2759"/>
<dbReference type="AlphaFoldDB" id="A0A8K0XPN7"/>
<dbReference type="GO" id="GO:0005886">
    <property type="term" value="C:plasma membrane"/>
    <property type="evidence" value="ECO:0007669"/>
    <property type="project" value="TreeGrafter"/>
</dbReference>
<dbReference type="InterPro" id="IPR036322">
    <property type="entry name" value="WD40_repeat_dom_sf"/>
</dbReference>
<dbReference type="InterPro" id="IPR015943">
    <property type="entry name" value="WD40/YVTN_repeat-like_dom_sf"/>
</dbReference>
<feature type="compositionally biased region" description="Low complexity" evidence="4">
    <location>
        <begin position="1033"/>
        <end position="1042"/>
    </location>
</feature>
<dbReference type="Pfam" id="PF08596">
    <property type="entry name" value="Lgl_C"/>
    <property type="match status" value="1"/>
</dbReference>
<evidence type="ECO:0000256" key="4">
    <source>
        <dbReference type="SAM" id="MobiDB-lite"/>
    </source>
</evidence>
<dbReference type="GO" id="GO:0005737">
    <property type="term" value="C:cytoplasm"/>
    <property type="evidence" value="ECO:0007669"/>
    <property type="project" value="TreeGrafter"/>
</dbReference>
<keyword evidence="2" id="KW-0268">Exocytosis</keyword>
<feature type="repeat" description="WD" evidence="3">
    <location>
        <begin position="244"/>
        <end position="285"/>
    </location>
</feature>
<dbReference type="EMBL" id="JAEVFJ010000018">
    <property type="protein sequence ID" value="KAH8099770.1"/>
    <property type="molecule type" value="Genomic_DNA"/>
</dbReference>
<dbReference type="Gene3D" id="2.130.10.10">
    <property type="entry name" value="YVTN repeat-like/Quinoprotein amine dehydrogenase"/>
    <property type="match status" value="2"/>
</dbReference>
<dbReference type="PROSITE" id="PS50082">
    <property type="entry name" value="WD_REPEATS_2"/>
    <property type="match status" value="1"/>
</dbReference>
<feature type="domain" description="Lethal giant larvae (Lgl)-like C-terminal" evidence="5">
    <location>
        <begin position="632"/>
        <end position="1023"/>
    </location>
</feature>
<evidence type="ECO:0000256" key="1">
    <source>
        <dbReference type="ARBA" id="ARBA00008070"/>
    </source>
</evidence>
<dbReference type="InterPro" id="IPR013905">
    <property type="entry name" value="Lgl_C_dom"/>
</dbReference>
<dbReference type="GO" id="GO:0045159">
    <property type="term" value="F:myosin II binding"/>
    <property type="evidence" value="ECO:0007669"/>
    <property type="project" value="TreeGrafter"/>
</dbReference>
<dbReference type="GO" id="GO:0019905">
    <property type="term" value="F:syntaxin binding"/>
    <property type="evidence" value="ECO:0007669"/>
    <property type="project" value="TreeGrafter"/>
</dbReference>
<keyword evidence="7" id="KW-1185">Reference proteome</keyword>
<dbReference type="CDD" id="cd15873">
    <property type="entry name" value="R-SNARE_STXBP5_6"/>
    <property type="match status" value="1"/>
</dbReference>
<keyword evidence="3" id="KW-0853">WD repeat</keyword>
<dbReference type="GO" id="GO:0005096">
    <property type="term" value="F:GTPase activator activity"/>
    <property type="evidence" value="ECO:0007669"/>
    <property type="project" value="TreeGrafter"/>
</dbReference>
<dbReference type="GO" id="GO:0006893">
    <property type="term" value="P:Golgi to plasma membrane transport"/>
    <property type="evidence" value="ECO:0007669"/>
    <property type="project" value="TreeGrafter"/>
</dbReference>
<accession>A0A8K0XPN7</accession>
<dbReference type="PANTHER" id="PTHR10241:SF25">
    <property type="entry name" value="TOMOSYN, ISOFORM C"/>
    <property type="match status" value="1"/>
</dbReference>
<dbReference type="PANTHER" id="PTHR10241">
    <property type="entry name" value="LETHAL 2 GIANT LARVAE PROTEIN"/>
    <property type="match status" value="1"/>
</dbReference>
<comment type="similarity">
    <text evidence="1">Belongs to the WD repeat L(2)GL family.</text>
</comment>
<name>A0A8K0XPN7_9AGAR</name>